<accession>W5QSQ8</accession>
<proteinExistence type="predicted"/>
<dbReference type="AlphaFoldDB" id="W5QSQ8"/>
<reference evidence="1" key="1">
    <citation type="journal article" date="2014" name="J. Ind. Microbiol. Biotechnol.">
        <title>Analysis of the bovine rumen microbiome reveals a diversity of Sus-like polysaccharide utilization loci from the bacterial phylum Bacteroidetes.</title>
        <authorList>
            <person name="Rosewarne C.P."/>
            <person name="Pope P.B."/>
            <person name="Cheung J.L."/>
            <person name="Morrison M."/>
        </authorList>
    </citation>
    <scope>NUCLEOTIDE SEQUENCE</scope>
    <source>
        <strain evidence="1">Sc00044</strain>
    </source>
</reference>
<dbReference type="EMBL" id="JX424627">
    <property type="protein sequence ID" value="AGH14106.1"/>
    <property type="molecule type" value="Genomic_DNA"/>
</dbReference>
<protein>
    <submittedName>
        <fullName evidence="1">Uncharacterized protein</fullName>
    </submittedName>
</protein>
<sequence>MYLKHLQNDLILPINVNKTRIFAQTGRWGYDAIPWVLSAFLIEKSKLEGIFGHFLSNLEYFFNFRRVKK</sequence>
<evidence type="ECO:0000313" key="1">
    <source>
        <dbReference type="EMBL" id="AGH14106.1"/>
    </source>
</evidence>
<name>W5QSQ8_9BACT</name>
<organism evidence="1">
    <name type="scientific">Prevotella sp. Sc00044</name>
    <dbReference type="NCBI Taxonomy" id="1231730"/>
    <lineage>
        <taxon>Bacteria</taxon>
        <taxon>Pseudomonadati</taxon>
        <taxon>Bacteroidota</taxon>
        <taxon>Bacteroidia</taxon>
        <taxon>Bacteroidales</taxon>
        <taxon>Prevotellaceae</taxon>
        <taxon>Prevotella</taxon>
    </lineage>
</organism>